<feature type="transmembrane region" description="Helical" evidence="5">
    <location>
        <begin position="29"/>
        <end position="49"/>
    </location>
</feature>
<dbReference type="InterPro" id="IPR003807">
    <property type="entry name" value="DUF202"/>
</dbReference>
<reference evidence="8" key="1">
    <citation type="submission" date="2015-03" db="EMBL/GenBank/DDBJ databases">
        <authorList>
            <consortium name="Pathogen Informatics"/>
        </authorList>
    </citation>
    <scope>NUCLEOTIDE SEQUENCE [LARGE SCALE GENOMIC DNA]</scope>
    <source>
        <strain evidence="8">NCTC11134</strain>
    </source>
</reference>
<evidence type="ECO:0000313" key="7">
    <source>
        <dbReference type="EMBL" id="CRY73239.1"/>
    </source>
</evidence>
<evidence type="ECO:0000256" key="3">
    <source>
        <dbReference type="ARBA" id="ARBA00022989"/>
    </source>
</evidence>
<evidence type="ECO:0000313" key="8">
    <source>
        <dbReference type="Proteomes" id="UP000057820"/>
    </source>
</evidence>
<dbReference type="Proteomes" id="UP000057820">
    <property type="component" value="Chromosome 1"/>
</dbReference>
<feature type="transmembrane region" description="Helical" evidence="5">
    <location>
        <begin position="55"/>
        <end position="76"/>
    </location>
</feature>
<gene>
    <name evidence="7" type="ORF">ERS450000_00034</name>
</gene>
<evidence type="ECO:0000256" key="1">
    <source>
        <dbReference type="ARBA" id="ARBA00004127"/>
    </source>
</evidence>
<protein>
    <recommendedName>
        <fullName evidence="6">DUF202 domain-containing protein</fullName>
    </recommendedName>
</protein>
<evidence type="ECO:0000256" key="4">
    <source>
        <dbReference type="ARBA" id="ARBA00023136"/>
    </source>
</evidence>
<accession>A0A0H5ND09</accession>
<keyword evidence="2 5" id="KW-0812">Transmembrane</keyword>
<keyword evidence="4 5" id="KW-0472">Membrane</keyword>
<feature type="domain" description="DUF202" evidence="6">
    <location>
        <begin position="20"/>
        <end position="73"/>
    </location>
</feature>
<feature type="transmembrane region" description="Helical" evidence="5">
    <location>
        <begin position="103"/>
        <end position="122"/>
    </location>
</feature>
<keyword evidence="3 5" id="KW-1133">Transmembrane helix</keyword>
<dbReference type="KEGG" id="nfr:ERS450000_00034"/>
<dbReference type="Pfam" id="PF02656">
    <property type="entry name" value="DUF202"/>
    <property type="match status" value="1"/>
</dbReference>
<dbReference type="GO" id="GO:0012505">
    <property type="term" value="C:endomembrane system"/>
    <property type="evidence" value="ECO:0007669"/>
    <property type="project" value="UniProtKB-SubCell"/>
</dbReference>
<dbReference type="AlphaFoldDB" id="A0A0H5ND09"/>
<sequence>MRRPANSAEPAPAVALSDGGLQVERTALAWRRTGCSLVIFVLIGIRVTAARGGAYVALSLIALGAATAAIVLVGLLRPASLHQRLAVTDDGVIHLRSATAGRALLMSVSVSLLGLAAIALVVDGAP</sequence>
<evidence type="ECO:0000256" key="5">
    <source>
        <dbReference type="SAM" id="Phobius"/>
    </source>
</evidence>
<evidence type="ECO:0000259" key="6">
    <source>
        <dbReference type="Pfam" id="PF02656"/>
    </source>
</evidence>
<dbReference type="RefSeq" id="WP_060589702.1">
    <property type="nucleotide sequence ID" value="NZ_CP031418.1"/>
</dbReference>
<proteinExistence type="predicted"/>
<evidence type="ECO:0000256" key="2">
    <source>
        <dbReference type="ARBA" id="ARBA00022692"/>
    </source>
</evidence>
<dbReference type="EMBL" id="LN868938">
    <property type="protein sequence ID" value="CRY73239.1"/>
    <property type="molecule type" value="Genomic_DNA"/>
</dbReference>
<name>A0A0H5ND09_NOCFR</name>
<organism evidence="7 8">
    <name type="scientific">Nocardia farcinica</name>
    <dbReference type="NCBI Taxonomy" id="37329"/>
    <lineage>
        <taxon>Bacteria</taxon>
        <taxon>Bacillati</taxon>
        <taxon>Actinomycetota</taxon>
        <taxon>Actinomycetes</taxon>
        <taxon>Mycobacteriales</taxon>
        <taxon>Nocardiaceae</taxon>
        <taxon>Nocardia</taxon>
    </lineage>
</organism>
<comment type="subcellular location">
    <subcellularLocation>
        <location evidence="1">Endomembrane system</location>
        <topology evidence="1">Multi-pass membrane protein</topology>
    </subcellularLocation>
</comment>